<feature type="transmembrane region" description="Helical" evidence="7">
    <location>
        <begin position="150"/>
        <end position="169"/>
    </location>
</feature>
<feature type="transmembrane region" description="Helical" evidence="7">
    <location>
        <begin position="75"/>
        <end position="98"/>
    </location>
</feature>
<evidence type="ECO:0000256" key="4">
    <source>
        <dbReference type="ARBA" id="ARBA00022989"/>
    </source>
</evidence>
<feature type="transmembrane region" description="Helical" evidence="7">
    <location>
        <begin position="6"/>
        <end position="23"/>
    </location>
</feature>
<dbReference type="GO" id="GO:0005886">
    <property type="term" value="C:plasma membrane"/>
    <property type="evidence" value="ECO:0007669"/>
    <property type="project" value="UniProtKB-SubCell"/>
</dbReference>
<dbReference type="AlphaFoldDB" id="A0A178MHK4"/>
<evidence type="ECO:0000313" key="9">
    <source>
        <dbReference type="Proteomes" id="UP000078428"/>
    </source>
</evidence>
<keyword evidence="5 7" id="KW-0472">Membrane</keyword>
<feature type="region of interest" description="Disordered" evidence="6">
    <location>
        <begin position="310"/>
        <end position="333"/>
    </location>
</feature>
<feature type="transmembrane region" description="Helical" evidence="7">
    <location>
        <begin position="43"/>
        <end position="63"/>
    </location>
</feature>
<dbReference type="InterPro" id="IPR022791">
    <property type="entry name" value="L-PG_synthase/AglD"/>
</dbReference>
<evidence type="ECO:0000256" key="6">
    <source>
        <dbReference type="SAM" id="MobiDB-lite"/>
    </source>
</evidence>
<evidence type="ECO:0000256" key="7">
    <source>
        <dbReference type="SAM" id="Phobius"/>
    </source>
</evidence>
<evidence type="ECO:0000256" key="5">
    <source>
        <dbReference type="ARBA" id="ARBA00023136"/>
    </source>
</evidence>
<comment type="subcellular location">
    <subcellularLocation>
        <location evidence="1">Cell membrane</location>
        <topology evidence="1">Multi-pass membrane protein</topology>
    </subcellularLocation>
</comment>
<evidence type="ECO:0000256" key="1">
    <source>
        <dbReference type="ARBA" id="ARBA00004651"/>
    </source>
</evidence>
<dbReference type="STRING" id="1285242.A6A04_04600"/>
<dbReference type="RefSeq" id="WP_068494201.1">
    <property type="nucleotide sequence ID" value="NZ_LWQT01000077.1"/>
</dbReference>
<keyword evidence="9" id="KW-1185">Reference proteome</keyword>
<name>A0A178MHK4_9PROT</name>
<feature type="compositionally biased region" description="Basic and acidic residues" evidence="6">
    <location>
        <begin position="310"/>
        <end position="319"/>
    </location>
</feature>
<accession>A0A178MHK4</accession>
<evidence type="ECO:0000313" key="8">
    <source>
        <dbReference type="EMBL" id="OAN48043.1"/>
    </source>
</evidence>
<protein>
    <recommendedName>
        <fullName evidence="10">Lysylphosphatidylglycerol synthetase</fullName>
    </recommendedName>
</protein>
<feature type="transmembrane region" description="Helical" evidence="7">
    <location>
        <begin position="233"/>
        <end position="258"/>
    </location>
</feature>
<dbReference type="Proteomes" id="UP000078428">
    <property type="component" value="Unassembled WGS sequence"/>
</dbReference>
<evidence type="ECO:0000256" key="2">
    <source>
        <dbReference type="ARBA" id="ARBA00022475"/>
    </source>
</evidence>
<dbReference type="PANTHER" id="PTHR40277:SF1">
    <property type="entry name" value="BLL5419 PROTEIN"/>
    <property type="match status" value="1"/>
</dbReference>
<evidence type="ECO:0008006" key="10">
    <source>
        <dbReference type="Google" id="ProtNLM"/>
    </source>
</evidence>
<comment type="caution">
    <text evidence="8">The sequence shown here is derived from an EMBL/GenBank/DDBJ whole genome shotgun (WGS) entry which is preliminary data.</text>
</comment>
<dbReference type="OrthoDB" id="9788795at2"/>
<keyword evidence="4 7" id="KW-1133">Transmembrane helix</keyword>
<keyword evidence="2" id="KW-1003">Cell membrane</keyword>
<reference evidence="8 9" key="1">
    <citation type="submission" date="2016-04" db="EMBL/GenBank/DDBJ databases">
        <title>Draft genome sequence of freshwater magnetotactic bacteria Magnetospirillum marisnigri SP-1 and Magnetospirillum moscoviense BB-1.</title>
        <authorList>
            <person name="Koziaeva V."/>
            <person name="Dziuba M.V."/>
            <person name="Ivanov T.M."/>
            <person name="Kuznetsov B."/>
            <person name="Grouzdev D.S."/>
        </authorList>
    </citation>
    <scope>NUCLEOTIDE SEQUENCE [LARGE SCALE GENOMIC DNA]</scope>
    <source>
        <strain evidence="8 9">SP-1</strain>
    </source>
</reference>
<gene>
    <name evidence="8" type="ORF">A6A04_04600</name>
</gene>
<dbReference type="EMBL" id="LWQT01000077">
    <property type="protein sequence ID" value="OAN48043.1"/>
    <property type="molecule type" value="Genomic_DNA"/>
</dbReference>
<dbReference type="PANTHER" id="PTHR40277">
    <property type="entry name" value="BLL5419 PROTEIN"/>
    <property type="match status" value="1"/>
</dbReference>
<organism evidence="8 9">
    <name type="scientific">Paramagnetospirillum marisnigri</name>
    <dbReference type="NCBI Taxonomy" id="1285242"/>
    <lineage>
        <taxon>Bacteria</taxon>
        <taxon>Pseudomonadati</taxon>
        <taxon>Pseudomonadota</taxon>
        <taxon>Alphaproteobacteria</taxon>
        <taxon>Rhodospirillales</taxon>
        <taxon>Magnetospirillaceae</taxon>
        <taxon>Paramagnetospirillum</taxon>
    </lineage>
</organism>
<evidence type="ECO:0000256" key="3">
    <source>
        <dbReference type="ARBA" id="ARBA00022692"/>
    </source>
</evidence>
<keyword evidence="3 7" id="KW-0812">Transmembrane</keyword>
<feature type="transmembrane region" description="Helical" evidence="7">
    <location>
        <begin position="119"/>
        <end position="138"/>
    </location>
</feature>
<proteinExistence type="predicted"/>
<dbReference type="Pfam" id="PF03706">
    <property type="entry name" value="LPG_synthase_TM"/>
    <property type="match status" value="1"/>
</dbReference>
<sequence>MVKRWLPWVLKGVLSVGLIWFVFNKVDINSAWDQAKTLDPLMLAVALGLGVIQVLLGAGRWWLVLKALKAAFSPVQAFVVFYIGICFSIITPVAGDAIRMWKTRRSGLSLATSVNSVMLERIITILGLVLLVAATQPLLLARAPNIPGSWVFPLLSLVGIAGIVFISQLDRLPQSLHRWRIVRGLAHLAGDTRRLFRHPGWSGGTLAVAVIGHANLSLEAYALARGLGLNVDLLDCLVLVPPVILLMTLPISIAGLGLRETAMVTAFGYVGVESHSALVLSLLFGFTNIASALPGGLIWLLSAEHPRPDEIERMEHAAEDGFDDQPEAASEKT</sequence>
<feature type="transmembrane region" description="Helical" evidence="7">
    <location>
        <begin position="278"/>
        <end position="301"/>
    </location>
</feature>